<dbReference type="AlphaFoldDB" id="A0A8C6WMP5"/>
<dbReference type="Ensembl" id="ENSNMLT00000020924.1">
    <property type="protein sequence ID" value="ENSNMLP00000018602.1"/>
    <property type="gene ID" value="ENSNMLG00000012247.1"/>
</dbReference>
<dbReference type="GO" id="GO:0003779">
    <property type="term" value="F:actin binding"/>
    <property type="evidence" value="ECO:0007669"/>
    <property type="project" value="TreeGrafter"/>
</dbReference>
<dbReference type="Gene3D" id="3.30.40.10">
    <property type="entry name" value="Zinc/RING finger domain, C3HC4 (zinc finger)"/>
    <property type="match status" value="1"/>
</dbReference>
<dbReference type="Proteomes" id="UP000694523">
    <property type="component" value="Unplaced"/>
</dbReference>
<dbReference type="PANTHER" id="PTHR14555">
    <property type="entry name" value="MYELIN-ASSOCIATED OLIGODENDROCYTIC BASIC PROTEIN MOBP -RELATED"/>
    <property type="match status" value="1"/>
</dbReference>
<evidence type="ECO:0000313" key="3">
    <source>
        <dbReference type="Proteomes" id="UP000694523"/>
    </source>
</evidence>
<accession>A0A8C6WMP5</accession>
<name>A0A8C6WMP5_9GOBI</name>
<dbReference type="InterPro" id="IPR041282">
    <property type="entry name" value="FYVE_2"/>
</dbReference>
<protein>
    <recommendedName>
        <fullName evidence="1">FYVE-type zinc finger domain-containing protein</fullName>
    </recommendedName>
</protein>
<dbReference type="InterPro" id="IPR011011">
    <property type="entry name" value="Znf_FYVE_PHD"/>
</dbReference>
<dbReference type="InterPro" id="IPR013083">
    <property type="entry name" value="Znf_RING/FYVE/PHD"/>
</dbReference>
<evidence type="ECO:0000259" key="1">
    <source>
        <dbReference type="Pfam" id="PF02318"/>
    </source>
</evidence>
<dbReference type="Pfam" id="PF02318">
    <property type="entry name" value="FYVE_2"/>
    <property type="match status" value="1"/>
</dbReference>
<dbReference type="InterPro" id="IPR051745">
    <property type="entry name" value="Intracell_Transport_Effector"/>
</dbReference>
<reference evidence="2" key="2">
    <citation type="submission" date="2025-09" db="UniProtKB">
        <authorList>
            <consortium name="Ensembl"/>
        </authorList>
    </citation>
    <scope>IDENTIFICATION</scope>
</reference>
<reference evidence="2" key="1">
    <citation type="submission" date="2025-08" db="UniProtKB">
        <authorList>
            <consortium name="Ensembl"/>
        </authorList>
    </citation>
    <scope>IDENTIFICATION</scope>
</reference>
<dbReference type="SUPFAM" id="SSF57903">
    <property type="entry name" value="FYVE/PHD zinc finger"/>
    <property type="match status" value="1"/>
</dbReference>
<feature type="domain" description="FYVE-type zinc finger" evidence="1">
    <location>
        <begin position="33"/>
        <end position="98"/>
    </location>
</feature>
<dbReference type="PANTHER" id="PTHR14555:SF1">
    <property type="entry name" value="MELANOPHILIN"/>
    <property type="match status" value="1"/>
</dbReference>
<evidence type="ECO:0000313" key="2">
    <source>
        <dbReference type="Ensembl" id="ENSNMLP00000018602.1"/>
    </source>
</evidence>
<keyword evidence="3" id="KW-1185">Reference proteome</keyword>
<organism evidence="2 3">
    <name type="scientific">Neogobius melanostomus</name>
    <name type="common">round goby</name>
    <dbReference type="NCBI Taxonomy" id="47308"/>
    <lineage>
        <taxon>Eukaryota</taxon>
        <taxon>Metazoa</taxon>
        <taxon>Chordata</taxon>
        <taxon>Craniata</taxon>
        <taxon>Vertebrata</taxon>
        <taxon>Euteleostomi</taxon>
        <taxon>Actinopterygii</taxon>
        <taxon>Neopterygii</taxon>
        <taxon>Teleostei</taxon>
        <taxon>Neoteleostei</taxon>
        <taxon>Acanthomorphata</taxon>
        <taxon>Gobiaria</taxon>
        <taxon>Gobiiformes</taxon>
        <taxon>Gobioidei</taxon>
        <taxon>Gobiidae</taxon>
        <taxon>Benthophilinae</taxon>
        <taxon>Neogobiini</taxon>
        <taxon>Neogobius</taxon>
    </lineage>
</organism>
<dbReference type="GO" id="GO:0030864">
    <property type="term" value="C:cortical actin cytoskeleton"/>
    <property type="evidence" value="ECO:0007669"/>
    <property type="project" value="TreeGrafter"/>
</dbReference>
<proteinExistence type="predicted"/>
<dbReference type="GO" id="GO:0017022">
    <property type="term" value="F:myosin binding"/>
    <property type="evidence" value="ECO:0007669"/>
    <property type="project" value="TreeGrafter"/>
</dbReference>
<sequence length="107" mass="12787">MILCFKLDLSKLTDEEAKHVWDFRHKSQVLHSKHQHHIYHCNTGLQKSYCIRCLKPFKFLVNNKFQCLDCGLSVCKSCSRYNKKDLGWVCDPCHMTRYNCKPFKLYL</sequence>